<sequence>MSDNNSTDESAMTEHRDVVVIGAGQAGLATSYYLSGTGCDHVVLERGEVGERWRSERWDSFTLVTTNVMSRLPDFPYESDDPDGFLTRDEVVEYLEAFVDRFDPPLRTGVEVLAVRQQDAGYTVETTDTTYETTNVVVATGPFQRPRIPEFGAELPSSIRQLHTSHYRNPDQLDPGGVVVVGSGQSGTQIAKELHESGRDVYLSVGKAAKAPRRYRGKDISSWMAAMGGFEAVVDSLDSPADRFAPNPYVSGKDGGQEIDLLELAADGMTLLGRAERVEDGRLVVAGDLEENLRNAYRFYAGMIDQIDDLIETEGIDAPDPEIVPRDPEEVSIESVREVDLEAANVRTVIWATGFQFDFDWVEPATFDEYGYPVHDRGVTDSPGLYFLGLPWLHTGGSSLLFGVGGDAEYVADHILDRLKQARPNT</sequence>
<dbReference type="SUPFAM" id="SSF51905">
    <property type="entry name" value="FAD/NAD(P)-binding domain"/>
    <property type="match status" value="2"/>
</dbReference>
<dbReference type="PRINTS" id="PR00368">
    <property type="entry name" value="FADPNR"/>
</dbReference>
<proteinExistence type="predicted"/>
<evidence type="ECO:0000313" key="4">
    <source>
        <dbReference type="Proteomes" id="UP001208186"/>
    </source>
</evidence>
<dbReference type="PANTHER" id="PTHR43539:SF78">
    <property type="entry name" value="FLAVIN-CONTAINING MONOOXYGENASE"/>
    <property type="match status" value="1"/>
</dbReference>
<dbReference type="Proteomes" id="UP001209746">
    <property type="component" value="Unassembled WGS sequence"/>
</dbReference>
<gene>
    <name evidence="3" type="ORF">OB914_11970</name>
    <name evidence="2" type="ORF">OB916_11220</name>
</gene>
<protein>
    <submittedName>
        <fullName evidence="3">NAD(P)/FAD-dependent oxidoreductase</fullName>
    </submittedName>
</protein>
<evidence type="ECO:0000313" key="5">
    <source>
        <dbReference type="Proteomes" id="UP001209746"/>
    </source>
</evidence>
<dbReference type="EMBL" id="JAOPKD010000012">
    <property type="protein sequence ID" value="MCU4727683.1"/>
    <property type="molecule type" value="Genomic_DNA"/>
</dbReference>
<dbReference type="PRINTS" id="PR00411">
    <property type="entry name" value="PNDRDTASEI"/>
</dbReference>
<dbReference type="PANTHER" id="PTHR43539">
    <property type="entry name" value="FLAVIN-BINDING MONOOXYGENASE-LIKE PROTEIN (AFU_ORTHOLOGUE AFUA_4G09220)"/>
    <property type="match status" value="1"/>
</dbReference>
<keyword evidence="4" id="KW-1185">Reference proteome</keyword>
<dbReference type="Gene3D" id="3.50.50.60">
    <property type="entry name" value="FAD/NAD(P)-binding domain"/>
    <property type="match status" value="2"/>
</dbReference>
<dbReference type="Proteomes" id="UP001208186">
    <property type="component" value="Unassembled WGS sequence"/>
</dbReference>
<evidence type="ECO:0000313" key="2">
    <source>
        <dbReference type="EMBL" id="MCU4718631.1"/>
    </source>
</evidence>
<dbReference type="Pfam" id="PF13738">
    <property type="entry name" value="Pyr_redox_3"/>
    <property type="match status" value="1"/>
</dbReference>
<comment type="caution">
    <text evidence="3">The sequence shown here is derived from an EMBL/GenBank/DDBJ whole genome shotgun (WGS) entry which is preliminary data.</text>
</comment>
<evidence type="ECO:0000256" key="1">
    <source>
        <dbReference type="ARBA" id="ARBA00023002"/>
    </source>
</evidence>
<evidence type="ECO:0000313" key="3">
    <source>
        <dbReference type="EMBL" id="MCU4727683.1"/>
    </source>
</evidence>
<name>A0AAE3LJT5_9EURY</name>
<dbReference type="GO" id="GO:0004497">
    <property type="term" value="F:monooxygenase activity"/>
    <property type="evidence" value="ECO:0007669"/>
    <property type="project" value="TreeGrafter"/>
</dbReference>
<dbReference type="EMBL" id="JAOPKC010000013">
    <property type="protein sequence ID" value="MCU4718631.1"/>
    <property type="molecule type" value="Genomic_DNA"/>
</dbReference>
<accession>A0AAE3LJT5</accession>
<keyword evidence="1" id="KW-0560">Oxidoreductase</keyword>
<dbReference type="GO" id="GO:0050660">
    <property type="term" value="F:flavin adenine dinucleotide binding"/>
    <property type="evidence" value="ECO:0007669"/>
    <property type="project" value="TreeGrafter"/>
</dbReference>
<organism evidence="3 5">
    <name type="scientific">Halapricum hydrolyticum</name>
    <dbReference type="NCBI Taxonomy" id="2979991"/>
    <lineage>
        <taxon>Archaea</taxon>
        <taxon>Methanobacteriati</taxon>
        <taxon>Methanobacteriota</taxon>
        <taxon>Stenosarchaea group</taxon>
        <taxon>Halobacteria</taxon>
        <taxon>Halobacteriales</taxon>
        <taxon>Haloarculaceae</taxon>
        <taxon>Halapricum</taxon>
    </lineage>
</organism>
<dbReference type="RefSeq" id="WP_315909385.1">
    <property type="nucleotide sequence ID" value="NZ_JAOPKC010000013.1"/>
</dbReference>
<dbReference type="AlphaFoldDB" id="A0AAE3LJT5"/>
<dbReference type="InterPro" id="IPR036188">
    <property type="entry name" value="FAD/NAD-bd_sf"/>
</dbReference>
<dbReference type="InterPro" id="IPR050982">
    <property type="entry name" value="Auxin_biosynth/cation_transpt"/>
</dbReference>
<reference evidence="3" key="1">
    <citation type="submission" date="2023-02" db="EMBL/GenBank/DDBJ databases">
        <title>Enrichment on poylsaccharides allowed isolation of novel metabolic and taxonomic groups of Haloarchaea.</title>
        <authorList>
            <person name="Sorokin D.Y."/>
            <person name="Elcheninov A.G."/>
            <person name="Khizhniak T.V."/>
            <person name="Kolganova T.V."/>
            <person name="Kublanov I.V."/>
        </authorList>
    </citation>
    <scope>NUCLEOTIDE SEQUENCE</scope>
    <source>
        <strain evidence="2 4">HArc-curdl5-1</strain>
        <strain evidence="3">HArc-curdl7</strain>
    </source>
</reference>